<dbReference type="Proteomes" id="UP000295163">
    <property type="component" value="Unassembled WGS sequence"/>
</dbReference>
<reference evidence="3 4" key="1">
    <citation type="submission" date="2019-03" db="EMBL/GenBank/DDBJ databases">
        <title>Genome Sequencing and Assembly of Various Microbes Isolated from Partially Reclaimed Soil and Acid Mine Drainage (AMD) Site.</title>
        <authorList>
            <person name="Steinbock B."/>
            <person name="Bechtold R."/>
            <person name="Sevigny J.L."/>
            <person name="Thomas D."/>
            <person name="Cuthill L.R."/>
            <person name="Aveiro Johannsen E.J."/>
            <person name="Thomas K."/>
            <person name="Ghosh A."/>
        </authorList>
    </citation>
    <scope>NUCLEOTIDE SEQUENCE [LARGE SCALE GENOMIC DNA]</scope>
    <source>
        <strain evidence="3 4">S-A3</strain>
    </source>
</reference>
<dbReference type="AlphaFoldDB" id="A0A4R5Y6D5"/>
<dbReference type="EMBL" id="SMZT01000007">
    <property type="protein sequence ID" value="TDL40190.1"/>
    <property type="molecule type" value="Genomic_DNA"/>
</dbReference>
<feature type="region of interest" description="Disordered" evidence="1">
    <location>
        <begin position="63"/>
        <end position="87"/>
    </location>
</feature>
<evidence type="ECO:0000256" key="1">
    <source>
        <dbReference type="SAM" id="MobiDB-lite"/>
    </source>
</evidence>
<proteinExistence type="predicted"/>
<dbReference type="Pfam" id="PF09579">
    <property type="entry name" value="Spore_YtfJ"/>
    <property type="match status" value="1"/>
</dbReference>
<accession>A0A4R5Y6D5</accession>
<sequence>MPEQDRPQTTPAAPGAPRPDPAWRAGTTDRSVLEEAVDAVTVRRVFGEAYEVHGTTVVPVARVRGWGGGGGGSGEEKDSSGSGSGVGYGVHAEPAGVYVVRGDSVTWRPAVDAGRIALTLGLALCGAAALVGWAAVTRRS</sequence>
<keyword evidence="2" id="KW-0472">Membrane</keyword>
<evidence type="ECO:0008006" key="5">
    <source>
        <dbReference type="Google" id="ProtNLM"/>
    </source>
</evidence>
<dbReference type="GeneID" id="64348628"/>
<feature type="transmembrane region" description="Helical" evidence="2">
    <location>
        <begin position="116"/>
        <end position="136"/>
    </location>
</feature>
<organism evidence="3 4">
    <name type="scientific">Kocuria rosea</name>
    <name type="common">Deinococcus erythromyxa</name>
    <name type="synonym">Micrococcus rubens</name>
    <dbReference type="NCBI Taxonomy" id="1275"/>
    <lineage>
        <taxon>Bacteria</taxon>
        <taxon>Bacillati</taxon>
        <taxon>Actinomycetota</taxon>
        <taxon>Actinomycetes</taxon>
        <taxon>Micrococcales</taxon>
        <taxon>Micrococcaceae</taxon>
        <taxon>Kocuria</taxon>
    </lineage>
</organism>
<keyword evidence="2" id="KW-0812">Transmembrane</keyword>
<feature type="region of interest" description="Disordered" evidence="1">
    <location>
        <begin position="1"/>
        <end position="30"/>
    </location>
</feature>
<evidence type="ECO:0000256" key="2">
    <source>
        <dbReference type="SAM" id="Phobius"/>
    </source>
</evidence>
<evidence type="ECO:0000313" key="4">
    <source>
        <dbReference type="Proteomes" id="UP000295163"/>
    </source>
</evidence>
<protein>
    <recommendedName>
        <fullName evidence="5">Sporulation protein</fullName>
    </recommendedName>
</protein>
<name>A0A4R5Y6D5_KOCRO</name>
<evidence type="ECO:0000313" key="3">
    <source>
        <dbReference type="EMBL" id="TDL40190.1"/>
    </source>
</evidence>
<dbReference type="InterPro" id="IPR014229">
    <property type="entry name" value="Spore_YtfJ"/>
</dbReference>
<comment type="caution">
    <text evidence="3">The sequence shown here is derived from an EMBL/GenBank/DDBJ whole genome shotgun (WGS) entry which is preliminary data.</text>
</comment>
<gene>
    <name evidence="3" type="ORF">E2R59_14475</name>
</gene>
<dbReference type="RefSeq" id="WP_133411149.1">
    <property type="nucleotide sequence ID" value="NZ_SMZT01000007.1"/>
</dbReference>
<keyword evidence="2" id="KW-1133">Transmembrane helix</keyword>